<feature type="region of interest" description="Disordered" evidence="1">
    <location>
        <begin position="97"/>
        <end position="140"/>
    </location>
</feature>
<protein>
    <submittedName>
        <fullName evidence="2">Uncharacterized protein</fullName>
    </submittedName>
</protein>
<dbReference type="EMBL" id="BMAW01034015">
    <property type="protein sequence ID" value="GFU33053.1"/>
    <property type="molecule type" value="Genomic_DNA"/>
</dbReference>
<organism evidence="2 3">
    <name type="scientific">Nephila pilipes</name>
    <name type="common">Giant wood spider</name>
    <name type="synonym">Nephila maculata</name>
    <dbReference type="NCBI Taxonomy" id="299642"/>
    <lineage>
        <taxon>Eukaryota</taxon>
        <taxon>Metazoa</taxon>
        <taxon>Ecdysozoa</taxon>
        <taxon>Arthropoda</taxon>
        <taxon>Chelicerata</taxon>
        <taxon>Arachnida</taxon>
        <taxon>Araneae</taxon>
        <taxon>Araneomorphae</taxon>
        <taxon>Entelegynae</taxon>
        <taxon>Araneoidea</taxon>
        <taxon>Nephilidae</taxon>
        <taxon>Nephila</taxon>
    </lineage>
</organism>
<feature type="compositionally biased region" description="Polar residues" evidence="1">
    <location>
        <begin position="117"/>
        <end position="136"/>
    </location>
</feature>
<dbReference type="Proteomes" id="UP000887013">
    <property type="component" value="Unassembled WGS sequence"/>
</dbReference>
<name>A0A8X6QLE3_NEPPI</name>
<proteinExistence type="predicted"/>
<keyword evidence="3" id="KW-1185">Reference proteome</keyword>
<dbReference type="AlphaFoldDB" id="A0A8X6QLE3"/>
<evidence type="ECO:0000313" key="2">
    <source>
        <dbReference type="EMBL" id="GFU33053.1"/>
    </source>
</evidence>
<accession>A0A8X6QLE3</accession>
<gene>
    <name evidence="2" type="ORF">NPIL_512111</name>
</gene>
<reference evidence="2" key="1">
    <citation type="submission" date="2020-08" db="EMBL/GenBank/DDBJ databases">
        <title>Multicomponent nature underlies the extraordinary mechanical properties of spider dragline silk.</title>
        <authorList>
            <person name="Kono N."/>
            <person name="Nakamura H."/>
            <person name="Mori M."/>
            <person name="Yoshida Y."/>
            <person name="Ohtoshi R."/>
            <person name="Malay A.D."/>
            <person name="Moran D.A.P."/>
            <person name="Tomita M."/>
            <person name="Numata K."/>
            <person name="Arakawa K."/>
        </authorList>
    </citation>
    <scope>NUCLEOTIDE SEQUENCE</scope>
</reference>
<evidence type="ECO:0000313" key="3">
    <source>
        <dbReference type="Proteomes" id="UP000887013"/>
    </source>
</evidence>
<comment type="caution">
    <text evidence="2">The sequence shown here is derived from an EMBL/GenBank/DDBJ whole genome shotgun (WGS) entry which is preliminary data.</text>
</comment>
<dbReference type="OrthoDB" id="10455588at2759"/>
<sequence length="169" mass="19729">MDTIEGSLFETQHNTYFYEKEVFKFSNADFEIDEPELTEIFKNPIWENDPFSDLFNEKFHFFPITMDESPLTAVRGFETIEMSKVSSAEISLENHLKKSSKRESVTANPDSLAASPRYSNTIENFSNDANENSFDSNQKKEPRIFGKVKEYFKKIKMIKNSETSYKKLQ</sequence>
<evidence type="ECO:0000256" key="1">
    <source>
        <dbReference type="SAM" id="MobiDB-lite"/>
    </source>
</evidence>